<organism evidence="1 2">
    <name type="scientific">Lepagella muris</name>
    <dbReference type="NCBI Taxonomy" id="3032870"/>
    <lineage>
        <taxon>Bacteria</taxon>
        <taxon>Pseudomonadati</taxon>
        <taxon>Bacteroidota</taxon>
        <taxon>Bacteroidia</taxon>
        <taxon>Bacteroidales</taxon>
        <taxon>Muribaculaceae</taxon>
        <taxon>Lepagella</taxon>
    </lineage>
</organism>
<comment type="caution">
    <text evidence="1">The sequence shown here is derived from an EMBL/GenBank/DDBJ whole genome shotgun (WGS) entry which is preliminary data.</text>
</comment>
<name>A0AC61RGG3_9BACT</name>
<gene>
    <name evidence="1" type="ORF">E5331_09425</name>
</gene>
<reference evidence="1" key="1">
    <citation type="submission" date="2019-04" db="EMBL/GenBank/DDBJ databases">
        <title>Microbes associate with the intestines of laboratory mice.</title>
        <authorList>
            <person name="Navarre W."/>
            <person name="Wong E."/>
            <person name="Huang K."/>
            <person name="Tropini C."/>
            <person name="Ng K."/>
            <person name="Yu B."/>
        </authorList>
    </citation>
    <scope>NUCLEOTIDE SEQUENCE</scope>
    <source>
        <strain evidence="1">NM04_E33</strain>
    </source>
</reference>
<evidence type="ECO:0000313" key="2">
    <source>
        <dbReference type="Proteomes" id="UP000306319"/>
    </source>
</evidence>
<dbReference type="EMBL" id="SRYB01000012">
    <property type="protein sequence ID" value="TGY78533.1"/>
    <property type="molecule type" value="Genomic_DNA"/>
</dbReference>
<accession>A0AC61RGG3</accession>
<proteinExistence type="predicted"/>
<keyword evidence="2" id="KW-1185">Reference proteome</keyword>
<evidence type="ECO:0000313" key="1">
    <source>
        <dbReference type="EMBL" id="TGY78533.1"/>
    </source>
</evidence>
<sequence>MKKSLIFILSLVMASVAYADDWQTQKGYRGFADLGGVIGMGSHGENALTISTTHGYQVVPGYLFVGAGIGFNTGSVLLPMYLDFRSQLPTGKWSPFLDLRAGYSGKLEWDFNDGGALFNPSVGVTWSVAKRFGLELSVGYMYQRATTSKVESGRYVNGKLEISTENRERHNIGGINIRCGFTF</sequence>
<dbReference type="Proteomes" id="UP000306319">
    <property type="component" value="Unassembled WGS sequence"/>
</dbReference>
<protein>
    <submittedName>
        <fullName evidence="1">Uncharacterized protein</fullName>
    </submittedName>
</protein>